<dbReference type="Proteomes" id="UP000827976">
    <property type="component" value="Chromosome 4"/>
</dbReference>
<proteinExistence type="predicted"/>
<evidence type="ECO:0000313" key="1">
    <source>
        <dbReference type="EMBL" id="KAH7687438.1"/>
    </source>
</evidence>
<organism evidence="1 2">
    <name type="scientific">Dioscorea alata</name>
    <name type="common">Purple yam</name>
    <dbReference type="NCBI Taxonomy" id="55571"/>
    <lineage>
        <taxon>Eukaryota</taxon>
        <taxon>Viridiplantae</taxon>
        <taxon>Streptophyta</taxon>
        <taxon>Embryophyta</taxon>
        <taxon>Tracheophyta</taxon>
        <taxon>Spermatophyta</taxon>
        <taxon>Magnoliopsida</taxon>
        <taxon>Liliopsida</taxon>
        <taxon>Dioscoreales</taxon>
        <taxon>Dioscoreaceae</taxon>
        <taxon>Dioscorea</taxon>
    </lineage>
</organism>
<sequence>MTCKTKTRQQPACFCSASDLFFSFLHLVIKRKQPCLLQLLMKTPIIDDDYRYHQIKATSGHYDVRLLFPDSHDSSPPPPPSLIMRLNFATEMIIFSRHRNYPLSVSCVRLPPSESKQFEVDMKVFNDQFSVVKSIIISKFMETLTGAALPTERLSWLATDITHFIMAFIRNSRQCVPCDEILVDVDVVHEKLRDMTELDEALNEFLQDEDLNRILQESIEDSELSACPAPQEFLESLVTEVLHDQKEVMKCMVCLEELVAGMEVKRLPCSHCFHGECIDGWFAWRDSCPLCRFKLQA</sequence>
<keyword evidence="2" id="KW-1185">Reference proteome</keyword>
<dbReference type="EMBL" id="CM037014">
    <property type="protein sequence ID" value="KAH7687438.1"/>
    <property type="molecule type" value="Genomic_DNA"/>
</dbReference>
<gene>
    <name evidence="1" type="ORF">IHE45_04G165700</name>
</gene>
<name>A0ACB7WI10_DIOAL</name>
<protein>
    <submittedName>
        <fullName evidence="1">Zinc finger RING/FYVE/PHD-type protein</fullName>
    </submittedName>
</protein>
<reference evidence="2" key="1">
    <citation type="journal article" date="2022" name="Nat. Commun.">
        <title>Chromosome evolution and the genetic basis of agronomically important traits in greater yam.</title>
        <authorList>
            <person name="Bredeson J.V."/>
            <person name="Lyons J.B."/>
            <person name="Oniyinde I.O."/>
            <person name="Okereke N.R."/>
            <person name="Kolade O."/>
            <person name="Nnabue I."/>
            <person name="Nwadili C.O."/>
            <person name="Hribova E."/>
            <person name="Parker M."/>
            <person name="Nwogha J."/>
            <person name="Shu S."/>
            <person name="Carlson J."/>
            <person name="Kariba R."/>
            <person name="Muthemba S."/>
            <person name="Knop K."/>
            <person name="Barton G.J."/>
            <person name="Sherwood A.V."/>
            <person name="Lopez-Montes A."/>
            <person name="Asiedu R."/>
            <person name="Jamnadass R."/>
            <person name="Muchugi A."/>
            <person name="Goodstein D."/>
            <person name="Egesi C.N."/>
            <person name="Featherston J."/>
            <person name="Asfaw A."/>
            <person name="Simpson G.G."/>
            <person name="Dolezel J."/>
            <person name="Hendre P.S."/>
            <person name="Van Deynze A."/>
            <person name="Kumar P.L."/>
            <person name="Obidiegwu J.E."/>
            <person name="Bhattacharjee R."/>
            <person name="Rokhsar D.S."/>
        </authorList>
    </citation>
    <scope>NUCLEOTIDE SEQUENCE [LARGE SCALE GENOMIC DNA]</scope>
    <source>
        <strain evidence="2">cv. TDa95/00328</strain>
    </source>
</reference>
<comment type="caution">
    <text evidence="1">The sequence shown here is derived from an EMBL/GenBank/DDBJ whole genome shotgun (WGS) entry which is preliminary data.</text>
</comment>
<accession>A0ACB7WI10</accession>
<evidence type="ECO:0000313" key="2">
    <source>
        <dbReference type="Proteomes" id="UP000827976"/>
    </source>
</evidence>